<dbReference type="GO" id="GO:0030313">
    <property type="term" value="C:cell envelope"/>
    <property type="evidence" value="ECO:0007669"/>
    <property type="project" value="UniProtKB-SubCell"/>
</dbReference>
<dbReference type="SUPFAM" id="SSF53822">
    <property type="entry name" value="Periplasmic binding protein-like I"/>
    <property type="match status" value="1"/>
</dbReference>
<dbReference type="GO" id="GO:0030246">
    <property type="term" value="F:carbohydrate binding"/>
    <property type="evidence" value="ECO:0007669"/>
    <property type="project" value="UniProtKB-ARBA"/>
</dbReference>
<dbReference type="Gene3D" id="3.40.50.2300">
    <property type="match status" value="2"/>
</dbReference>
<feature type="domain" description="Periplasmic binding protein" evidence="4">
    <location>
        <begin position="41"/>
        <end position="300"/>
    </location>
</feature>
<dbReference type="CDD" id="cd06320">
    <property type="entry name" value="PBP1_allose_binding"/>
    <property type="match status" value="1"/>
</dbReference>
<evidence type="ECO:0000256" key="2">
    <source>
        <dbReference type="ARBA" id="ARBA00007639"/>
    </source>
</evidence>
<evidence type="ECO:0000256" key="3">
    <source>
        <dbReference type="ARBA" id="ARBA00022729"/>
    </source>
</evidence>
<evidence type="ECO:0000259" key="4">
    <source>
        <dbReference type="Pfam" id="PF13407"/>
    </source>
</evidence>
<dbReference type="AlphaFoldDB" id="A0A455SX33"/>
<dbReference type="PROSITE" id="PS51257">
    <property type="entry name" value="PROKAR_LIPOPROTEIN"/>
    <property type="match status" value="1"/>
</dbReference>
<dbReference type="InterPro" id="IPR028082">
    <property type="entry name" value="Peripla_BP_I"/>
</dbReference>
<comment type="similarity">
    <text evidence="2">Belongs to the bacterial solute-binding protein 2 family.</text>
</comment>
<dbReference type="InterPro" id="IPR025997">
    <property type="entry name" value="SBP_2_dom"/>
</dbReference>
<accession>A0A455SX33</accession>
<protein>
    <submittedName>
        <fullName evidence="5">LacI family transcriptional regulator</fullName>
    </submittedName>
</protein>
<gene>
    <name evidence="5" type="ORF">KTA_04390</name>
</gene>
<sequence length="341" mass="34801">MCRQSLMTKMSLILLAVLGVIITACGGASSGTGSSGSAQVAAVIKGLDNPFFQAMQRGIQDEARTVGVSVTVQAAASITDTTGQADKLQALAGQNYGCYIVNPISGTNLVQALAPVSQAGKPIINIDNPISAQAAQAAGIKISTYIGTDNISAGRQAASEMAKLLPTGGKVALIGGIAGDVTSQQRLQGFSQGIPATIQIVQTVAADWDRQKALTAAGDILRAHPDLKGFFVANDDMALGVVRAIADAGKQGQVKVVSVDGIQDALKSIQAGQLSATVSQYPYTIGAMGVEACKAALAGKTLPAKVTAPILVVTSDNVAQALASFPKPFSSYSDPFQDLLK</sequence>
<comment type="subcellular location">
    <subcellularLocation>
        <location evidence="1">Cell envelope</location>
    </subcellularLocation>
</comment>
<proteinExistence type="inferred from homology"/>
<dbReference type="Pfam" id="PF13407">
    <property type="entry name" value="Peripla_BP_4"/>
    <property type="match status" value="1"/>
</dbReference>
<evidence type="ECO:0000256" key="1">
    <source>
        <dbReference type="ARBA" id="ARBA00004196"/>
    </source>
</evidence>
<dbReference type="PANTHER" id="PTHR46847">
    <property type="entry name" value="D-ALLOSE-BINDING PERIPLASMIC PROTEIN-RELATED"/>
    <property type="match status" value="1"/>
</dbReference>
<organism evidence="5">
    <name type="scientific">Thermogemmatispora argillosa</name>
    <dbReference type="NCBI Taxonomy" id="2045280"/>
    <lineage>
        <taxon>Bacteria</taxon>
        <taxon>Bacillati</taxon>
        <taxon>Chloroflexota</taxon>
        <taxon>Ktedonobacteria</taxon>
        <taxon>Thermogemmatisporales</taxon>
        <taxon>Thermogemmatisporaceae</taxon>
        <taxon>Thermogemmatispora</taxon>
    </lineage>
</organism>
<name>A0A455SX33_9CHLR</name>
<evidence type="ECO:0000313" key="5">
    <source>
        <dbReference type="EMBL" id="BBH92240.1"/>
    </source>
</evidence>
<keyword evidence="3" id="KW-0732">Signal</keyword>
<reference evidence="5" key="1">
    <citation type="submission" date="2018-12" db="EMBL/GenBank/DDBJ databases">
        <title>Novel natural products biosynthetic potential of the class Ktedonobacteria.</title>
        <authorList>
            <person name="Zheng Y."/>
            <person name="Saitou A."/>
            <person name="Wang C.M."/>
            <person name="Toyoda A."/>
            <person name="Minakuchi Y."/>
            <person name="Sekiguchi Y."/>
            <person name="Ueda K."/>
            <person name="Takano H."/>
            <person name="Sakai Y."/>
            <person name="Yokota A."/>
            <person name="Yabe S."/>
        </authorList>
    </citation>
    <scope>NUCLEOTIDE SEQUENCE</scope>
    <source>
        <strain evidence="5">A3-2</strain>
    </source>
</reference>
<dbReference type="EMBL" id="AP019377">
    <property type="protein sequence ID" value="BBH92240.1"/>
    <property type="molecule type" value="Genomic_DNA"/>
</dbReference>
<dbReference type="PANTHER" id="PTHR46847:SF1">
    <property type="entry name" value="D-ALLOSE-BINDING PERIPLASMIC PROTEIN-RELATED"/>
    <property type="match status" value="1"/>
</dbReference>